<dbReference type="InterPro" id="IPR002197">
    <property type="entry name" value="HTH_Fis"/>
</dbReference>
<dbReference type="PANTHER" id="PTHR47918:SF1">
    <property type="entry name" value="DNA-BINDING PROTEIN FIS"/>
    <property type="match status" value="1"/>
</dbReference>
<accession>F8ETR4</accession>
<feature type="domain" description="DNA binding HTH" evidence="1">
    <location>
        <begin position="57"/>
        <end position="93"/>
    </location>
</feature>
<dbReference type="HOGENOM" id="CLU_2249086_0_0_5"/>
<dbReference type="PANTHER" id="PTHR47918">
    <property type="entry name" value="DNA-BINDING PROTEIN FIS"/>
    <property type="match status" value="1"/>
</dbReference>
<gene>
    <name evidence="2" type="ordered locus">Zymop_0170</name>
</gene>
<evidence type="ECO:0000313" key="3">
    <source>
        <dbReference type="Proteomes" id="UP000000491"/>
    </source>
</evidence>
<dbReference type="EMBL" id="CP002865">
    <property type="protein sequence ID" value="AEI37074.1"/>
    <property type="molecule type" value="Genomic_DNA"/>
</dbReference>
<evidence type="ECO:0000313" key="2">
    <source>
        <dbReference type="EMBL" id="AEI37074.1"/>
    </source>
</evidence>
<dbReference type="KEGG" id="zmp:Zymop_0170"/>
<dbReference type="PRINTS" id="PR01590">
    <property type="entry name" value="HTHFIS"/>
</dbReference>
<dbReference type="AlphaFoldDB" id="F8ETR4"/>
<organism evidence="2 3">
    <name type="scientific">Zymomonas mobilis subsp. pomaceae (strain ATCC 29192 / DSM 22645 / JCM 10191 / CCUG 17912 / NBRC 13757 / NCIMB 11200 / NRRL B-4491 / Barker I)</name>
    <dbReference type="NCBI Taxonomy" id="579138"/>
    <lineage>
        <taxon>Bacteria</taxon>
        <taxon>Pseudomonadati</taxon>
        <taxon>Pseudomonadota</taxon>
        <taxon>Alphaproteobacteria</taxon>
        <taxon>Sphingomonadales</taxon>
        <taxon>Zymomonadaceae</taxon>
        <taxon>Zymomonas</taxon>
    </lineage>
</organism>
<dbReference type="RefSeq" id="WP_013933474.1">
    <property type="nucleotide sequence ID" value="NC_015709.1"/>
</dbReference>
<dbReference type="InterPro" id="IPR050207">
    <property type="entry name" value="Trans_regulatory_Fis"/>
</dbReference>
<dbReference type="Pfam" id="PF02954">
    <property type="entry name" value="HTH_8"/>
    <property type="match status" value="1"/>
</dbReference>
<evidence type="ECO:0000259" key="1">
    <source>
        <dbReference type="Pfam" id="PF02954"/>
    </source>
</evidence>
<protein>
    <submittedName>
        <fullName evidence="2">Transcriptional regulator, Fis family</fullName>
    </submittedName>
</protein>
<dbReference type="Gene3D" id="1.10.10.60">
    <property type="entry name" value="Homeodomain-like"/>
    <property type="match status" value="1"/>
</dbReference>
<reference evidence="2 3" key="1">
    <citation type="journal article" date="2011" name="J. Bacteriol.">
        <title>Genome sequence of the ethanol-producing Zymomonas mobilis subsp. pomaceae lectotype strain ATCC 29192.</title>
        <authorList>
            <person name="Kouvelis V.N."/>
            <person name="Davenport K.W."/>
            <person name="Brettin T.S."/>
            <person name="Bruce D."/>
            <person name="Detter C."/>
            <person name="Han C.S."/>
            <person name="Nolan M."/>
            <person name="Tapia R."/>
            <person name="Damoulaki A."/>
            <person name="Kyrpides N.C."/>
            <person name="Typas M.A."/>
            <person name="Pappas K.M."/>
        </authorList>
    </citation>
    <scope>NUCLEOTIDE SEQUENCE [LARGE SCALE GENOMIC DNA]</scope>
    <source>
        <strain evidence="3">ATCC 29192 / DSM 22645 / JCM 10191 / CCUG 17912 / NBRC 13757 / NCIMB 11200 / NRRL B-4491 / Barker I</strain>
    </source>
</reference>
<sequence length="104" mass="11673">MDHYKETQFVTLPPHLGEGRVAIPKEGLAEAIESHLLYYFAVFGENLPPDGLLEHILAEVERPLLKVVLKAVGGNRIRAAKLLGINRNTLRQKCVNRHVDPDKI</sequence>
<dbReference type="eggNOG" id="COG2204">
    <property type="taxonomic scope" value="Bacteria"/>
</dbReference>
<dbReference type="STRING" id="579138.Zymop_0170"/>
<dbReference type="InterPro" id="IPR009057">
    <property type="entry name" value="Homeodomain-like_sf"/>
</dbReference>
<dbReference type="Proteomes" id="UP000000491">
    <property type="component" value="Chromosome"/>
</dbReference>
<dbReference type="PATRIC" id="fig|579138.3.peg.185"/>
<dbReference type="GO" id="GO:0043565">
    <property type="term" value="F:sequence-specific DNA binding"/>
    <property type="evidence" value="ECO:0007669"/>
    <property type="project" value="InterPro"/>
</dbReference>
<name>F8ETR4_ZYMMT</name>
<proteinExistence type="predicted"/>
<dbReference type="SUPFAM" id="SSF46689">
    <property type="entry name" value="Homeodomain-like"/>
    <property type="match status" value="1"/>
</dbReference>